<name>A0A8S1EFU6_9PELO</name>
<dbReference type="Proteomes" id="UP000494206">
    <property type="component" value="Unassembled WGS sequence"/>
</dbReference>
<evidence type="ECO:0000313" key="2">
    <source>
        <dbReference type="EMBL" id="CAB3399699.1"/>
    </source>
</evidence>
<accession>A0A8S1EFU6</accession>
<evidence type="ECO:0000313" key="3">
    <source>
        <dbReference type="Proteomes" id="UP000494206"/>
    </source>
</evidence>
<dbReference type="EMBL" id="CADEPM010000002">
    <property type="protein sequence ID" value="CAB3399699.1"/>
    <property type="molecule type" value="Genomic_DNA"/>
</dbReference>
<proteinExistence type="predicted"/>
<protein>
    <submittedName>
        <fullName evidence="2">Uncharacterized protein</fullName>
    </submittedName>
</protein>
<sequence length="264" mass="29664">MVQVSSTGPFSMKNNQYGEHEIAEPEMAEEVALVAEEPVAALRPNYFPPSPPAEGRPMGEELWRFNPPDSPDSMRDEPLRDVIDERSLSPAFLVNHGIFVALNNRQFRYTPYSPDDTPSSSNSPGQMERYELSPAPYVNVDGLKEFHGFENEIRGLQLMETQPAAQNRKRKTTGSSEEFEAPVEKRVHFELNKKDLRKKSISGNNSKITSGFIISDNHTGRGGNTSSEDFVNVEFESYDWSKPSSSEPDPFDPRWQQGTSSSSQ</sequence>
<gene>
    <name evidence="2" type="ORF">CBOVIS_LOCUS2784</name>
</gene>
<feature type="region of interest" description="Disordered" evidence="1">
    <location>
        <begin position="161"/>
        <end position="180"/>
    </location>
</feature>
<feature type="region of interest" description="Disordered" evidence="1">
    <location>
        <begin position="43"/>
        <end position="75"/>
    </location>
</feature>
<organism evidence="2 3">
    <name type="scientific">Caenorhabditis bovis</name>
    <dbReference type="NCBI Taxonomy" id="2654633"/>
    <lineage>
        <taxon>Eukaryota</taxon>
        <taxon>Metazoa</taxon>
        <taxon>Ecdysozoa</taxon>
        <taxon>Nematoda</taxon>
        <taxon>Chromadorea</taxon>
        <taxon>Rhabditida</taxon>
        <taxon>Rhabditina</taxon>
        <taxon>Rhabditomorpha</taxon>
        <taxon>Rhabditoidea</taxon>
        <taxon>Rhabditidae</taxon>
        <taxon>Peloderinae</taxon>
        <taxon>Caenorhabditis</taxon>
    </lineage>
</organism>
<keyword evidence="3" id="KW-1185">Reference proteome</keyword>
<comment type="caution">
    <text evidence="2">The sequence shown here is derived from an EMBL/GenBank/DDBJ whole genome shotgun (WGS) entry which is preliminary data.</text>
</comment>
<dbReference type="AlphaFoldDB" id="A0A8S1EFU6"/>
<evidence type="ECO:0000256" key="1">
    <source>
        <dbReference type="SAM" id="MobiDB-lite"/>
    </source>
</evidence>
<feature type="region of interest" description="Disordered" evidence="1">
    <location>
        <begin position="201"/>
        <end position="264"/>
    </location>
</feature>
<reference evidence="2 3" key="1">
    <citation type="submission" date="2020-04" db="EMBL/GenBank/DDBJ databases">
        <authorList>
            <person name="Laetsch R D."/>
            <person name="Stevens L."/>
            <person name="Kumar S."/>
            <person name="Blaxter L. M."/>
        </authorList>
    </citation>
    <scope>NUCLEOTIDE SEQUENCE [LARGE SCALE GENOMIC DNA]</scope>
</reference>